<feature type="transmembrane region" description="Helical" evidence="7">
    <location>
        <begin position="135"/>
        <end position="154"/>
    </location>
</feature>
<evidence type="ECO:0000256" key="7">
    <source>
        <dbReference type="RuleBase" id="RU363032"/>
    </source>
</evidence>
<keyword evidence="5 7" id="KW-1133">Transmembrane helix</keyword>
<keyword evidence="6 7" id="KW-0472">Membrane</keyword>
<evidence type="ECO:0000313" key="9">
    <source>
        <dbReference type="EMBL" id="TCJ18130.1"/>
    </source>
</evidence>
<feature type="transmembrane region" description="Helical" evidence="7">
    <location>
        <begin position="68"/>
        <end position="92"/>
    </location>
</feature>
<keyword evidence="3" id="KW-1003">Cell membrane</keyword>
<dbReference type="PANTHER" id="PTHR43744">
    <property type="entry name" value="ABC TRANSPORTER PERMEASE PROTEIN MG189-RELATED-RELATED"/>
    <property type="match status" value="1"/>
</dbReference>
<dbReference type="InterPro" id="IPR000515">
    <property type="entry name" value="MetI-like"/>
</dbReference>
<feature type="transmembrane region" description="Helical" evidence="7">
    <location>
        <begin position="183"/>
        <end position="204"/>
    </location>
</feature>
<keyword evidence="4 7" id="KW-0812">Transmembrane</keyword>
<organism evidence="9 10">
    <name type="scientific">Rubrobacter taiwanensis</name>
    <dbReference type="NCBI Taxonomy" id="185139"/>
    <lineage>
        <taxon>Bacteria</taxon>
        <taxon>Bacillati</taxon>
        <taxon>Actinomycetota</taxon>
        <taxon>Rubrobacteria</taxon>
        <taxon>Rubrobacterales</taxon>
        <taxon>Rubrobacteraceae</taxon>
        <taxon>Rubrobacter</taxon>
    </lineage>
</organism>
<dbReference type="Gene3D" id="1.10.3720.10">
    <property type="entry name" value="MetI-like"/>
    <property type="match status" value="1"/>
</dbReference>
<proteinExistence type="inferred from homology"/>
<dbReference type="CDD" id="cd06261">
    <property type="entry name" value="TM_PBP2"/>
    <property type="match status" value="1"/>
</dbReference>
<comment type="caution">
    <text evidence="9">The sequence shown here is derived from an EMBL/GenBank/DDBJ whole genome shotgun (WGS) entry which is preliminary data.</text>
</comment>
<feature type="transmembrane region" description="Helical" evidence="7">
    <location>
        <begin position="104"/>
        <end position="123"/>
    </location>
</feature>
<gene>
    <name evidence="9" type="ORF">E0L93_06495</name>
</gene>
<evidence type="ECO:0000256" key="6">
    <source>
        <dbReference type="ARBA" id="ARBA00023136"/>
    </source>
</evidence>
<evidence type="ECO:0000256" key="3">
    <source>
        <dbReference type="ARBA" id="ARBA00022475"/>
    </source>
</evidence>
<evidence type="ECO:0000259" key="8">
    <source>
        <dbReference type="PROSITE" id="PS50928"/>
    </source>
</evidence>
<dbReference type="PROSITE" id="PS50928">
    <property type="entry name" value="ABC_TM1"/>
    <property type="match status" value="1"/>
</dbReference>
<feature type="domain" description="ABC transmembrane type-1" evidence="8">
    <location>
        <begin position="69"/>
        <end position="258"/>
    </location>
</feature>
<feature type="transmembrane region" description="Helical" evidence="7">
    <location>
        <begin position="9"/>
        <end position="29"/>
    </location>
</feature>
<name>A0A4R1BL45_9ACTN</name>
<dbReference type="PANTHER" id="PTHR43744:SF8">
    <property type="entry name" value="SN-GLYCEROL-3-PHOSPHATE TRANSPORT SYSTEM PERMEASE PROTEIN UGPE"/>
    <property type="match status" value="1"/>
</dbReference>
<keyword evidence="10" id="KW-1185">Reference proteome</keyword>
<dbReference type="GO" id="GO:0005886">
    <property type="term" value="C:plasma membrane"/>
    <property type="evidence" value="ECO:0007669"/>
    <property type="project" value="UniProtKB-SubCell"/>
</dbReference>
<comment type="similarity">
    <text evidence="7">Belongs to the binding-protein-dependent transport system permease family.</text>
</comment>
<protein>
    <submittedName>
        <fullName evidence="9">Carbohydrate ABC transporter permease</fullName>
    </submittedName>
</protein>
<sequence length="272" mass="31485">MSQKIKNAVIWVSVVVAALVMFFPIYWMFVTAVRPREEIFAPEVQLWPSEFVWSNFVEAWNTLPFTQWYINSFAIALIAVVITVFINLLAGYTFAKYDFPGRNVIFLLLLSTLMIPIQVYIVPEYLIVAQLGWVNTYWGVIFPRAAEAFGIFLVRQFMMSIPDELIEAARIDGASEFTIFRKVVLPLSGPVIAVLIIFTFMWRWNDFAWPIVVLQDQEAYTVPLGLNLMQGAYYTEWTYLMAMTLVSILPMLLIFIFFQRYFVQGIARTGLK</sequence>
<reference evidence="9 10" key="1">
    <citation type="submission" date="2019-03" db="EMBL/GenBank/DDBJ databases">
        <title>Whole genome sequence of a novel Rubrobacter taiwanensis strain, isolated from Yellowstone National Park.</title>
        <authorList>
            <person name="Freed S."/>
            <person name="Ramaley R.F."/>
            <person name="Kyndt J.A."/>
        </authorList>
    </citation>
    <scope>NUCLEOTIDE SEQUENCE [LARGE SCALE GENOMIC DNA]</scope>
    <source>
        <strain evidence="9 10">Yellowstone</strain>
    </source>
</reference>
<accession>A0A4R1BL45</accession>
<dbReference type="InterPro" id="IPR035906">
    <property type="entry name" value="MetI-like_sf"/>
</dbReference>
<keyword evidence="2 7" id="KW-0813">Transport</keyword>
<dbReference type="AlphaFoldDB" id="A0A4R1BL45"/>
<evidence type="ECO:0000256" key="5">
    <source>
        <dbReference type="ARBA" id="ARBA00022989"/>
    </source>
</evidence>
<evidence type="ECO:0000256" key="4">
    <source>
        <dbReference type="ARBA" id="ARBA00022692"/>
    </source>
</evidence>
<evidence type="ECO:0000256" key="2">
    <source>
        <dbReference type="ARBA" id="ARBA00022448"/>
    </source>
</evidence>
<dbReference type="EMBL" id="SKBU01000013">
    <property type="protein sequence ID" value="TCJ18130.1"/>
    <property type="molecule type" value="Genomic_DNA"/>
</dbReference>
<dbReference type="OrthoDB" id="2063054at2"/>
<dbReference type="GO" id="GO:0055085">
    <property type="term" value="P:transmembrane transport"/>
    <property type="evidence" value="ECO:0007669"/>
    <property type="project" value="InterPro"/>
</dbReference>
<comment type="subcellular location">
    <subcellularLocation>
        <location evidence="1 7">Cell membrane</location>
        <topology evidence="1 7">Multi-pass membrane protein</topology>
    </subcellularLocation>
</comment>
<evidence type="ECO:0000313" key="10">
    <source>
        <dbReference type="Proteomes" id="UP000295244"/>
    </source>
</evidence>
<dbReference type="Pfam" id="PF00528">
    <property type="entry name" value="BPD_transp_1"/>
    <property type="match status" value="1"/>
</dbReference>
<evidence type="ECO:0000256" key="1">
    <source>
        <dbReference type="ARBA" id="ARBA00004651"/>
    </source>
</evidence>
<feature type="transmembrane region" description="Helical" evidence="7">
    <location>
        <begin position="237"/>
        <end position="258"/>
    </location>
</feature>
<dbReference type="Proteomes" id="UP000295244">
    <property type="component" value="Unassembled WGS sequence"/>
</dbReference>
<dbReference type="SUPFAM" id="SSF161098">
    <property type="entry name" value="MetI-like"/>
    <property type="match status" value="1"/>
</dbReference>